<dbReference type="Pfam" id="PF04077">
    <property type="entry name" value="DsrH"/>
    <property type="match status" value="1"/>
</dbReference>
<accession>A0ABU6DXT6</accession>
<gene>
    <name evidence="1" type="ORF">I2F25_11705</name>
</gene>
<comment type="caution">
    <text evidence="1">The sequence shown here is derived from an EMBL/GenBank/DDBJ whole genome shotgun (WGS) entry which is preliminary data.</text>
</comment>
<dbReference type="Proteomes" id="UP001339883">
    <property type="component" value="Unassembled WGS sequence"/>
</dbReference>
<dbReference type="Gene3D" id="3.40.1260.10">
    <property type="entry name" value="DsrEFH-like"/>
    <property type="match status" value="1"/>
</dbReference>
<evidence type="ECO:0008006" key="3">
    <source>
        <dbReference type="Google" id="ProtNLM"/>
    </source>
</evidence>
<evidence type="ECO:0000313" key="1">
    <source>
        <dbReference type="EMBL" id="MEB5477697.1"/>
    </source>
</evidence>
<keyword evidence="2" id="KW-1185">Reference proteome</keyword>
<reference evidence="1 2" key="1">
    <citation type="submission" date="2019-08" db="EMBL/GenBank/DDBJ databases">
        <title>Five species of Acinetobacter isolated from floral nectar and animal pollinators.</title>
        <authorList>
            <person name="Hendry T.A."/>
        </authorList>
    </citation>
    <scope>NUCLEOTIDE SEQUENCE [LARGE SCALE GENOMIC DNA]</scope>
    <source>
        <strain evidence="1 2">MD18.27</strain>
    </source>
</reference>
<proteinExistence type="predicted"/>
<sequence length="94" mass="10804">MTHRIYLIQSEYIKTATHLLSLKDIAEPSDPIILMGDAVLHIHSPLLAMFENVYIIKTDQPLVAHLPCPKNVEIIDYDHFAELVIHTKQCIRMN</sequence>
<organism evidence="1 2">
    <name type="scientific">Acinetobacter pollinis</name>
    <dbReference type="NCBI Taxonomy" id="2605270"/>
    <lineage>
        <taxon>Bacteria</taxon>
        <taxon>Pseudomonadati</taxon>
        <taxon>Pseudomonadota</taxon>
        <taxon>Gammaproteobacteria</taxon>
        <taxon>Moraxellales</taxon>
        <taxon>Moraxellaceae</taxon>
        <taxon>Acinetobacter</taxon>
    </lineage>
</organism>
<protein>
    <recommendedName>
        <fullName evidence="3">Sulfurtransferase complex subunit TusB</fullName>
    </recommendedName>
</protein>
<dbReference type="RefSeq" id="WP_195772600.1">
    <property type="nucleotide sequence ID" value="NZ_VTDN01000013.1"/>
</dbReference>
<dbReference type="InterPro" id="IPR027396">
    <property type="entry name" value="DsrEFH-like"/>
</dbReference>
<dbReference type="EMBL" id="VTDN01000013">
    <property type="protein sequence ID" value="MEB5477697.1"/>
    <property type="molecule type" value="Genomic_DNA"/>
</dbReference>
<evidence type="ECO:0000313" key="2">
    <source>
        <dbReference type="Proteomes" id="UP001339883"/>
    </source>
</evidence>
<name>A0ABU6DXT6_9GAMM</name>
<dbReference type="SUPFAM" id="SSF75169">
    <property type="entry name" value="DsrEFH-like"/>
    <property type="match status" value="1"/>
</dbReference>
<dbReference type="InterPro" id="IPR007215">
    <property type="entry name" value="Sulphur_relay_TusB/DsrH"/>
</dbReference>